<dbReference type="Gene3D" id="3.40.50.12160">
    <property type="entry name" value="Methylthiotransferase, N-terminal domain"/>
    <property type="match status" value="1"/>
</dbReference>
<comment type="caution">
    <text evidence="8">The sequence shown here is derived from an EMBL/GenBank/DDBJ whole genome shotgun (WGS) entry which is preliminary data.</text>
</comment>
<dbReference type="FunFam" id="3.40.50.12160:FF:000003">
    <property type="entry name" value="CDK5 regulatory subunit-associated protein 1"/>
    <property type="match status" value="1"/>
</dbReference>
<evidence type="ECO:0000259" key="7">
    <source>
        <dbReference type="PROSITE" id="PS51449"/>
    </source>
</evidence>
<dbReference type="InterPro" id="IPR038135">
    <property type="entry name" value="Methylthiotransferase_N_sf"/>
</dbReference>
<evidence type="ECO:0000256" key="6">
    <source>
        <dbReference type="ARBA" id="ARBA00023014"/>
    </source>
</evidence>
<organism evidence="8">
    <name type="scientific">marine sediment metagenome</name>
    <dbReference type="NCBI Taxonomy" id="412755"/>
    <lineage>
        <taxon>unclassified sequences</taxon>
        <taxon>metagenomes</taxon>
        <taxon>ecological metagenomes</taxon>
    </lineage>
</organism>
<evidence type="ECO:0000313" key="8">
    <source>
        <dbReference type="EMBL" id="GAG53519.1"/>
    </source>
</evidence>
<feature type="domain" description="MTTase N-terminal" evidence="7">
    <location>
        <begin position="10"/>
        <end position="120"/>
    </location>
</feature>
<protein>
    <recommendedName>
        <fullName evidence="7">MTTase N-terminal domain-containing protein</fullName>
    </recommendedName>
</protein>
<dbReference type="PROSITE" id="PS51449">
    <property type="entry name" value="MTTASE_N"/>
    <property type="match status" value="1"/>
</dbReference>
<keyword evidence="6" id="KW-0411">Iron-sulfur</keyword>
<keyword evidence="4" id="KW-0479">Metal-binding</keyword>
<dbReference type="GO" id="GO:0051539">
    <property type="term" value="F:4 iron, 4 sulfur cluster binding"/>
    <property type="evidence" value="ECO:0007669"/>
    <property type="project" value="UniProtKB-KW"/>
</dbReference>
<dbReference type="PANTHER" id="PTHR11918">
    <property type="entry name" value="RADICAL SAM PROTEINS"/>
    <property type="match status" value="1"/>
</dbReference>
<evidence type="ECO:0000256" key="5">
    <source>
        <dbReference type="ARBA" id="ARBA00023004"/>
    </source>
</evidence>
<evidence type="ECO:0000256" key="4">
    <source>
        <dbReference type="ARBA" id="ARBA00022723"/>
    </source>
</evidence>
<keyword evidence="2" id="KW-0808">Transferase</keyword>
<dbReference type="AlphaFoldDB" id="X0YCE2"/>
<feature type="non-terminal residue" evidence="8">
    <location>
        <position position="148"/>
    </location>
</feature>
<keyword evidence="1" id="KW-0004">4Fe-4S</keyword>
<evidence type="ECO:0000256" key="3">
    <source>
        <dbReference type="ARBA" id="ARBA00022691"/>
    </source>
</evidence>
<sequence length="148" mass="15666">MDRGGVQRLARIYVEAFGCSANHADSEMARGLLGEAGHTMVGEPEAADATVILTCTVKTPTERKVLKRIRQLVVLGRPLVVAGCMPKAQRELVAETAPGASMVGPNNLMDIVDAVDATIGGERVEALNGGGLDKTCLPRVRRNPVVHI</sequence>
<proteinExistence type="predicted"/>
<accession>X0YCE2</accession>
<keyword evidence="5" id="KW-0408">Iron</keyword>
<dbReference type="Pfam" id="PF00919">
    <property type="entry name" value="UPF0004"/>
    <property type="match status" value="1"/>
</dbReference>
<gene>
    <name evidence="8" type="ORF">S01H1_76337</name>
</gene>
<reference evidence="8" key="1">
    <citation type="journal article" date="2014" name="Front. Microbiol.">
        <title>High frequency of phylogenetically diverse reductive dehalogenase-homologous genes in deep subseafloor sedimentary metagenomes.</title>
        <authorList>
            <person name="Kawai M."/>
            <person name="Futagami T."/>
            <person name="Toyoda A."/>
            <person name="Takaki Y."/>
            <person name="Nishi S."/>
            <person name="Hori S."/>
            <person name="Arai W."/>
            <person name="Tsubouchi T."/>
            <person name="Morono Y."/>
            <person name="Uchiyama I."/>
            <person name="Ito T."/>
            <person name="Fujiyama A."/>
            <person name="Inagaki F."/>
            <person name="Takami H."/>
        </authorList>
    </citation>
    <scope>NUCLEOTIDE SEQUENCE</scope>
    <source>
        <strain evidence="8">Expedition CK06-06</strain>
    </source>
</reference>
<dbReference type="InterPro" id="IPR013848">
    <property type="entry name" value="Methylthiotransferase_N"/>
</dbReference>
<dbReference type="EMBL" id="BARS01051224">
    <property type="protein sequence ID" value="GAG53519.1"/>
    <property type="molecule type" value="Genomic_DNA"/>
</dbReference>
<evidence type="ECO:0000256" key="2">
    <source>
        <dbReference type="ARBA" id="ARBA00022679"/>
    </source>
</evidence>
<dbReference type="GO" id="GO:0035598">
    <property type="term" value="F:tRNA (N(6)-L-threonylcarbamoyladenosine(37)-C(2))-methylthiotransferase activity"/>
    <property type="evidence" value="ECO:0007669"/>
    <property type="project" value="TreeGrafter"/>
</dbReference>
<name>X0YCE2_9ZZZZ</name>
<keyword evidence="3" id="KW-0949">S-adenosyl-L-methionine</keyword>
<dbReference type="PANTHER" id="PTHR11918:SF45">
    <property type="entry name" value="THREONYLCARBAMOYLADENOSINE TRNA METHYLTHIOTRANSFERASE"/>
    <property type="match status" value="1"/>
</dbReference>
<dbReference type="GO" id="GO:0046872">
    <property type="term" value="F:metal ion binding"/>
    <property type="evidence" value="ECO:0007669"/>
    <property type="project" value="UniProtKB-KW"/>
</dbReference>
<evidence type="ECO:0000256" key="1">
    <source>
        <dbReference type="ARBA" id="ARBA00022485"/>
    </source>
</evidence>